<dbReference type="EMBL" id="BGZK01000154">
    <property type="protein sequence ID" value="GBP23807.1"/>
    <property type="molecule type" value="Genomic_DNA"/>
</dbReference>
<gene>
    <name evidence="1" type="ORF">EVAR_86182_1</name>
</gene>
<accession>A0A4C1UCF4</accession>
<evidence type="ECO:0000313" key="2">
    <source>
        <dbReference type="Proteomes" id="UP000299102"/>
    </source>
</evidence>
<dbReference type="Proteomes" id="UP000299102">
    <property type="component" value="Unassembled WGS sequence"/>
</dbReference>
<name>A0A4C1UCF4_EUMVA</name>
<dbReference type="AlphaFoldDB" id="A0A4C1UCF4"/>
<protein>
    <submittedName>
        <fullName evidence="1">Uncharacterized protein</fullName>
    </submittedName>
</protein>
<comment type="caution">
    <text evidence="1">The sequence shown here is derived from an EMBL/GenBank/DDBJ whole genome shotgun (WGS) entry which is preliminary data.</text>
</comment>
<keyword evidence="2" id="KW-1185">Reference proteome</keyword>
<sequence length="207" mass="22928">MPINSNNQLRLVWVRQLGKRRLLSVVGPLRGVRRQPDGSELKEGYENVNNTQARDPRRTSAHRIGVALRHHSNNPPFTARGARCLPPRLSGASAPACYKLLNAVLPPPLLKDGNNRCTELVIDRGNLSNLRATAHSGLTTRLSRSARGARYRRLRDGRGRGPAPAAPLKVPDSIRALHSVLQLSHQIIFTTTTTPIGKDDTIRWIRC</sequence>
<reference evidence="1 2" key="1">
    <citation type="journal article" date="2019" name="Commun. Biol.">
        <title>The bagworm genome reveals a unique fibroin gene that provides high tensile strength.</title>
        <authorList>
            <person name="Kono N."/>
            <person name="Nakamura H."/>
            <person name="Ohtoshi R."/>
            <person name="Tomita M."/>
            <person name="Numata K."/>
            <person name="Arakawa K."/>
        </authorList>
    </citation>
    <scope>NUCLEOTIDE SEQUENCE [LARGE SCALE GENOMIC DNA]</scope>
</reference>
<evidence type="ECO:0000313" key="1">
    <source>
        <dbReference type="EMBL" id="GBP23807.1"/>
    </source>
</evidence>
<proteinExistence type="predicted"/>
<organism evidence="1 2">
    <name type="scientific">Eumeta variegata</name>
    <name type="common">Bagworm moth</name>
    <name type="synonym">Eumeta japonica</name>
    <dbReference type="NCBI Taxonomy" id="151549"/>
    <lineage>
        <taxon>Eukaryota</taxon>
        <taxon>Metazoa</taxon>
        <taxon>Ecdysozoa</taxon>
        <taxon>Arthropoda</taxon>
        <taxon>Hexapoda</taxon>
        <taxon>Insecta</taxon>
        <taxon>Pterygota</taxon>
        <taxon>Neoptera</taxon>
        <taxon>Endopterygota</taxon>
        <taxon>Lepidoptera</taxon>
        <taxon>Glossata</taxon>
        <taxon>Ditrysia</taxon>
        <taxon>Tineoidea</taxon>
        <taxon>Psychidae</taxon>
        <taxon>Oiketicinae</taxon>
        <taxon>Eumeta</taxon>
    </lineage>
</organism>